<accession>A0A0L6UT52</accession>
<reference evidence="1 2" key="1">
    <citation type="submission" date="2015-08" db="EMBL/GenBank/DDBJ databases">
        <title>Next Generation Sequencing and Analysis of the Genome of Puccinia sorghi L Schw, the Causal Agent of Maize Common Rust.</title>
        <authorList>
            <person name="Rochi L."/>
            <person name="Burguener G."/>
            <person name="Darino M."/>
            <person name="Turjanski A."/>
            <person name="Kreff E."/>
            <person name="Dieguez M.J."/>
            <person name="Sacco F."/>
        </authorList>
    </citation>
    <scope>NUCLEOTIDE SEQUENCE [LARGE SCALE GENOMIC DNA]</scope>
    <source>
        <strain evidence="1 2">RO10H11247</strain>
    </source>
</reference>
<keyword evidence="2" id="KW-1185">Reference proteome</keyword>
<dbReference type="VEuPathDB" id="FungiDB:VP01_3839g1"/>
<evidence type="ECO:0000313" key="1">
    <source>
        <dbReference type="EMBL" id="KNZ51731.1"/>
    </source>
</evidence>
<dbReference type="EMBL" id="LAVV01008878">
    <property type="protein sequence ID" value="KNZ51731.1"/>
    <property type="molecule type" value="Genomic_DNA"/>
</dbReference>
<dbReference type="AlphaFoldDB" id="A0A0L6UT52"/>
<gene>
    <name evidence="1" type="ORF">VP01_3839g1</name>
</gene>
<protein>
    <submittedName>
        <fullName evidence="1">Uncharacterized protein</fullName>
    </submittedName>
</protein>
<proteinExistence type="predicted"/>
<comment type="caution">
    <text evidence="1">The sequence shown here is derived from an EMBL/GenBank/DDBJ whole genome shotgun (WGS) entry which is preliminary data.</text>
</comment>
<dbReference type="Proteomes" id="UP000037035">
    <property type="component" value="Unassembled WGS sequence"/>
</dbReference>
<name>A0A0L6UT52_9BASI</name>
<organism evidence="1 2">
    <name type="scientific">Puccinia sorghi</name>
    <dbReference type="NCBI Taxonomy" id="27349"/>
    <lineage>
        <taxon>Eukaryota</taxon>
        <taxon>Fungi</taxon>
        <taxon>Dikarya</taxon>
        <taxon>Basidiomycota</taxon>
        <taxon>Pucciniomycotina</taxon>
        <taxon>Pucciniomycetes</taxon>
        <taxon>Pucciniales</taxon>
        <taxon>Pucciniaceae</taxon>
        <taxon>Puccinia</taxon>
    </lineage>
</organism>
<evidence type="ECO:0000313" key="2">
    <source>
        <dbReference type="Proteomes" id="UP000037035"/>
    </source>
</evidence>
<sequence>MEFIMFELNIPKKILDYSNEEMKNNISNEDFVKYGQKSKQLQINTVSNLSQGRNNFLPEAIGLRESRVPEIDENLMAKDCKVKEKILVGFPAINLNRITLNKKTDKELKGGIYQFVYLSPEIFLNNKHFENLYLALDFQSQLLLVLSGKRHLNKLTQHQDMALFCLVLLNKHKKPILLIQPEIGIIRVSMKHSLSSTKFLYTSEDGMRHLTMKVLQVLDLSHGTSSQKLAPRSQLSCFYHSCTGKLDKNHTISAFSSGKVPIISSDTSRPRGSFSHMQDDLTSLPQWKTCTSHSVHAAQPLLWGGKTPNLECGGIRGGTR</sequence>